<feature type="transmembrane region" description="Helical" evidence="1">
    <location>
        <begin position="125"/>
        <end position="145"/>
    </location>
</feature>
<protein>
    <submittedName>
        <fullName evidence="2">Uncharacterized protein</fullName>
    </submittedName>
</protein>
<dbReference type="Proteomes" id="UP000475862">
    <property type="component" value="Unassembled WGS sequence"/>
</dbReference>
<name>A0A6G0TXA7_APHGL</name>
<evidence type="ECO:0000256" key="1">
    <source>
        <dbReference type="SAM" id="Phobius"/>
    </source>
</evidence>
<keyword evidence="3" id="KW-1185">Reference proteome</keyword>
<keyword evidence="1" id="KW-0472">Membrane</keyword>
<comment type="caution">
    <text evidence="2">The sequence shown here is derived from an EMBL/GenBank/DDBJ whole genome shotgun (WGS) entry which is preliminary data.</text>
</comment>
<accession>A0A6G0TXA7</accession>
<keyword evidence="1" id="KW-0812">Transmembrane</keyword>
<dbReference type="EMBL" id="VYZN01000013">
    <property type="protein sequence ID" value="KAE9540865.1"/>
    <property type="molecule type" value="Genomic_DNA"/>
</dbReference>
<evidence type="ECO:0000313" key="2">
    <source>
        <dbReference type="EMBL" id="KAE9540865.1"/>
    </source>
</evidence>
<feature type="transmembrane region" description="Helical" evidence="1">
    <location>
        <begin position="39"/>
        <end position="58"/>
    </location>
</feature>
<reference evidence="2 3" key="1">
    <citation type="submission" date="2019-08" db="EMBL/GenBank/DDBJ databases">
        <title>The genome of the soybean aphid Biotype 1, its phylome, world population structure and adaptation to the North American continent.</title>
        <authorList>
            <person name="Giordano R."/>
            <person name="Donthu R.K."/>
            <person name="Hernandez A.G."/>
            <person name="Wright C.L."/>
            <person name="Zimin A.V."/>
        </authorList>
    </citation>
    <scope>NUCLEOTIDE SEQUENCE [LARGE SCALE GENOMIC DNA]</scope>
    <source>
        <tissue evidence="2">Whole aphids</tissue>
    </source>
</reference>
<sequence>MYSNNYSQNKRLNVLCVCKIRTSLKNFNACPSFIPISKYFCYFFNFFLLTWLFSLRHLPQFSFLHGLQNQGLKSNLNFHTEVALITGDFIGECTGDITLVSTDEQSNDSVTGFTGRLFDLEVSCFLLLSLIEVLFTVLNSITVKYKKDNYKLRLKYKMKKNLIGFRNKQCRRRLKITQIHR</sequence>
<organism evidence="2 3">
    <name type="scientific">Aphis glycines</name>
    <name type="common">Soybean aphid</name>
    <dbReference type="NCBI Taxonomy" id="307491"/>
    <lineage>
        <taxon>Eukaryota</taxon>
        <taxon>Metazoa</taxon>
        <taxon>Ecdysozoa</taxon>
        <taxon>Arthropoda</taxon>
        <taxon>Hexapoda</taxon>
        <taxon>Insecta</taxon>
        <taxon>Pterygota</taxon>
        <taxon>Neoptera</taxon>
        <taxon>Paraneoptera</taxon>
        <taxon>Hemiptera</taxon>
        <taxon>Sternorrhyncha</taxon>
        <taxon>Aphidomorpha</taxon>
        <taxon>Aphidoidea</taxon>
        <taxon>Aphididae</taxon>
        <taxon>Aphidini</taxon>
        <taxon>Aphis</taxon>
        <taxon>Aphis</taxon>
    </lineage>
</organism>
<dbReference type="AlphaFoldDB" id="A0A6G0TXA7"/>
<gene>
    <name evidence="2" type="ORF">AGLY_004110</name>
</gene>
<evidence type="ECO:0000313" key="3">
    <source>
        <dbReference type="Proteomes" id="UP000475862"/>
    </source>
</evidence>
<proteinExistence type="predicted"/>
<keyword evidence="1" id="KW-1133">Transmembrane helix</keyword>